<evidence type="ECO:0000256" key="4">
    <source>
        <dbReference type="SAM" id="MobiDB-lite"/>
    </source>
</evidence>
<protein>
    <submittedName>
        <fullName evidence="5">Uncharacterized protein</fullName>
    </submittedName>
</protein>
<dbReference type="EMBL" id="REGN01002965">
    <property type="protein sequence ID" value="RNA25189.1"/>
    <property type="molecule type" value="Genomic_DNA"/>
</dbReference>
<evidence type="ECO:0000256" key="3">
    <source>
        <dbReference type="ARBA" id="ARBA00023128"/>
    </source>
</evidence>
<dbReference type="InterPro" id="IPR007648">
    <property type="entry name" value="ATPase_inhibitor_mt"/>
</dbReference>
<sequence length="67" mass="7841">MENSKGYSTGKYGGSIRQSGGAFGAREHLNEEIYFRKQDEIKFEQMREKIKTQKQKEEKNESDQAKH</sequence>
<evidence type="ECO:0000313" key="6">
    <source>
        <dbReference type="Proteomes" id="UP000276133"/>
    </source>
</evidence>
<dbReference type="Pfam" id="PF04568">
    <property type="entry name" value="IATP"/>
    <property type="match status" value="1"/>
</dbReference>
<feature type="region of interest" description="Disordered" evidence="4">
    <location>
        <begin position="46"/>
        <end position="67"/>
    </location>
</feature>
<evidence type="ECO:0000313" key="5">
    <source>
        <dbReference type="EMBL" id="RNA25189.1"/>
    </source>
</evidence>
<dbReference type="Proteomes" id="UP000276133">
    <property type="component" value="Unassembled WGS sequence"/>
</dbReference>
<comment type="similarity">
    <text evidence="2">Belongs to the ATPase inhibitor family.</text>
</comment>
<dbReference type="GO" id="GO:0042030">
    <property type="term" value="F:ATPase inhibitor activity"/>
    <property type="evidence" value="ECO:0007669"/>
    <property type="project" value="InterPro"/>
</dbReference>
<organism evidence="5 6">
    <name type="scientific">Brachionus plicatilis</name>
    <name type="common">Marine rotifer</name>
    <name type="synonym">Brachionus muelleri</name>
    <dbReference type="NCBI Taxonomy" id="10195"/>
    <lineage>
        <taxon>Eukaryota</taxon>
        <taxon>Metazoa</taxon>
        <taxon>Spiralia</taxon>
        <taxon>Gnathifera</taxon>
        <taxon>Rotifera</taxon>
        <taxon>Eurotatoria</taxon>
        <taxon>Monogononta</taxon>
        <taxon>Pseudotrocha</taxon>
        <taxon>Ploima</taxon>
        <taxon>Brachionidae</taxon>
        <taxon>Brachionus</taxon>
    </lineage>
</organism>
<comment type="subcellular location">
    <subcellularLocation>
        <location evidence="1">Mitochondrion</location>
    </subcellularLocation>
</comment>
<keyword evidence="6" id="KW-1185">Reference proteome</keyword>
<dbReference type="AlphaFoldDB" id="A0A3M7RNX7"/>
<dbReference type="SUPFAM" id="SSF64602">
    <property type="entry name" value="F1 ATPase inhibitor, IF1, C-terminal domain"/>
    <property type="match status" value="1"/>
</dbReference>
<proteinExistence type="inferred from homology"/>
<evidence type="ECO:0000256" key="1">
    <source>
        <dbReference type="ARBA" id="ARBA00004173"/>
    </source>
</evidence>
<reference evidence="5 6" key="1">
    <citation type="journal article" date="2018" name="Sci. Rep.">
        <title>Genomic signatures of local adaptation to the degree of environmental predictability in rotifers.</title>
        <authorList>
            <person name="Franch-Gras L."/>
            <person name="Hahn C."/>
            <person name="Garcia-Roger E.M."/>
            <person name="Carmona M.J."/>
            <person name="Serra M."/>
            <person name="Gomez A."/>
        </authorList>
    </citation>
    <scope>NUCLEOTIDE SEQUENCE [LARGE SCALE GENOMIC DNA]</scope>
    <source>
        <strain evidence="5">HYR1</strain>
    </source>
</reference>
<dbReference type="Gene3D" id="1.20.5.500">
    <property type="entry name" value="Single helix bin"/>
    <property type="match status" value="1"/>
</dbReference>
<comment type="caution">
    <text evidence="5">The sequence shown here is derived from an EMBL/GenBank/DDBJ whole genome shotgun (WGS) entry which is preliminary data.</text>
</comment>
<accession>A0A3M7RNX7</accession>
<dbReference type="OrthoDB" id="10045676at2759"/>
<feature type="compositionally biased region" description="Low complexity" evidence="4">
    <location>
        <begin position="1"/>
        <end position="10"/>
    </location>
</feature>
<keyword evidence="3" id="KW-0496">Mitochondrion</keyword>
<feature type="region of interest" description="Disordered" evidence="4">
    <location>
        <begin position="1"/>
        <end position="23"/>
    </location>
</feature>
<gene>
    <name evidence="5" type="ORF">BpHYR1_019671</name>
</gene>
<evidence type="ECO:0000256" key="2">
    <source>
        <dbReference type="ARBA" id="ARBA00010901"/>
    </source>
</evidence>
<dbReference type="GO" id="GO:0005739">
    <property type="term" value="C:mitochondrion"/>
    <property type="evidence" value="ECO:0007669"/>
    <property type="project" value="UniProtKB-SubCell"/>
</dbReference>
<name>A0A3M7RNX7_BRAPC</name>